<dbReference type="AlphaFoldDB" id="A0A6G8IEM5"/>
<sequence length="77" mass="8992">MSSEGTESARRIGRVIKARDFQEAPIEIRHLDERDSQFSLAHDFGMSEWADTDMGSLELEEIKPSRLERNKRSWRKA</sequence>
<organism evidence="1 2">
    <name type="scientific">Hydrogenophaga crocea</name>
    <dbReference type="NCBI Taxonomy" id="2716225"/>
    <lineage>
        <taxon>Bacteria</taxon>
        <taxon>Pseudomonadati</taxon>
        <taxon>Pseudomonadota</taxon>
        <taxon>Betaproteobacteria</taxon>
        <taxon>Burkholderiales</taxon>
        <taxon>Comamonadaceae</taxon>
        <taxon>Hydrogenophaga</taxon>
    </lineage>
</organism>
<dbReference type="EMBL" id="CP049989">
    <property type="protein sequence ID" value="QIM51593.1"/>
    <property type="molecule type" value="Genomic_DNA"/>
</dbReference>
<evidence type="ECO:0000313" key="2">
    <source>
        <dbReference type="Proteomes" id="UP000503162"/>
    </source>
</evidence>
<protein>
    <submittedName>
        <fullName evidence="1">Uncharacterized protein</fullName>
    </submittedName>
</protein>
<dbReference type="RefSeq" id="WP_166225576.1">
    <property type="nucleotide sequence ID" value="NZ_CP049989.1"/>
</dbReference>
<proteinExistence type="predicted"/>
<evidence type="ECO:0000313" key="1">
    <source>
        <dbReference type="EMBL" id="QIM51593.1"/>
    </source>
</evidence>
<accession>A0A6G8IEM5</accession>
<keyword evidence="2" id="KW-1185">Reference proteome</keyword>
<gene>
    <name evidence="1" type="ORF">G9Q37_05295</name>
</gene>
<name>A0A6G8IEM5_9BURK</name>
<dbReference type="KEGG" id="hcz:G9Q37_05295"/>
<reference evidence="1 2" key="1">
    <citation type="submission" date="2020-03" db="EMBL/GenBank/DDBJ databases">
        <title>Hydrogenophaga sp. nov. isolated from cyanobacterial mat.</title>
        <authorList>
            <person name="Thorat V."/>
            <person name="Kirdat K."/>
            <person name="Tiwarekar B."/>
            <person name="Costa E.D."/>
            <person name="Yadav A."/>
        </authorList>
    </citation>
    <scope>NUCLEOTIDE SEQUENCE [LARGE SCALE GENOMIC DNA]</scope>
    <source>
        <strain evidence="1 2">BA0156</strain>
    </source>
</reference>
<dbReference type="Proteomes" id="UP000503162">
    <property type="component" value="Chromosome"/>
</dbReference>